<sequence length="422" mass="44503">MLVAVGLNQKGATVADREVLALPSEELLDALTAFQALDGVDEVAIVSTCYRVEIFAAARCPAAAELSLRHAMEARAGRPLPLFELQGEEAFRHLVRVASSLESAILGEPQILGQVKDAFHRAAEAGAAGKELASVLSRALAAAKRVRTETAVGRAGVSWGNAAAALASKVLGPLAGRRVAVIGAGEMARLTAQHMRDERASVVVLNRTLANAEALAAEVGGEARPLEALEQELLRADVVVSAAPAAPPALAPAVMQRILHARRKRIVMVDLAVPRAIPAETGALPDVYLCDVDDLDRVMKAAMAERAQAAQHAERIADEEVQKFARAEAERRAAPLIQEMRSRASAIAREEVERTLRRLGEDPELAKRLDAMAGSIVSKILHAPSTRLRQAVCDGGANDPLVAAAVQIFDLSAAPAARGDAA</sequence>
<comment type="similarity">
    <text evidence="2 9 14">Belongs to the glutamyl-tRNA reductase family.</text>
</comment>
<feature type="site" description="Important for activity" evidence="9 13">
    <location>
        <position position="93"/>
    </location>
</feature>
<feature type="domain" description="Tetrapyrrole biosynthesis glutamyl-tRNA reductase dimerisation" evidence="15">
    <location>
        <begin position="313"/>
        <end position="411"/>
    </location>
</feature>
<dbReference type="HOGENOM" id="CLU_035113_2_2_7"/>
<evidence type="ECO:0000256" key="12">
    <source>
        <dbReference type="PIRSR" id="PIRSR000445-3"/>
    </source>
</evidence>
<dbReference type="GO" id="GO:0019353">
    <property type="term" value="P:protoporphyrinogen IX biosynthetic process from glutamate"/>
    <property type="evidence" value="ECO:0007669"/>
    <property type="project" value="TreeGrafter"/>
</dbReference>
<evidence type="ECO:0000313" key="18">
    <source>
        <dbReference type="EMBL" id="ACL65311.1"/>
    </source>
</evidence>
<feature type="binding site" evidence="9 12">
    <location>
        <begin position="183"/>
        <end position="188"/>
    </location>
    <ligand>
        <name>NADP(+)</name>
        <dbReference type="ChEBI" id="CHEBI:58349"/>
    </ligand>
</feature>
<evidence type="ECO:0000256" key="5">
    <source>
        <dbReference type="ARBA" id="ARBA00023002"/>
    </source>
</evidence>
<comment type="catalytic activity">
    <reaction evidence="7 9 14">
        <text>(S)-4-amino-5-oxopentanoate + tRNA(Glu) + NADP(+) = L-glutamyl-tRNA(Glu) + NADPH + H(+)</text>
        <dbReference type="Rhea" id="RHEA:12344"/>
        <dbReference type="Rhea" id="RHEA-COMP:9663"/>
        <dbReference type="Rhea" id="RHEA-COMP:9680"/>
        <dbReference type="ChEBI" id="CHEBI:15378"/>
        <dbReference type="ChEBI" id="CHEBI:57501"/>
        <dbReference type="ChEBI" id="CHEBI:57783"/>
        <dbReference type="ChEBI" id="CHEBI:58349"/>
        <dbReference type="ChEBI" id="CHEBI:78442"/>
        <dbReference type="ChEBI" id="CHEBI:78520"/>
        <dbReference type="EC" id="1.2.1.70"/>
    </reaction>
</comment>
<comment type="miscellaneous">
    <text evidence="9">During catalysis, the active site Cys acts as a nucleophile attacking the alpha-carbonyl group of tRNA-bound glutamate with the formation of a thioester intermediate between enzyme and glutamate, and the concomitant release of tRNA(Glu). The thioester intermediate is finally reduced by direct hydride transfer from NADPH, to form the product GSA.</text>
</comment>
<keyword evidence="5 9" id="KW-0560">Oxidoreductase</keyword>
<dbReference type="RefSeq" id="WP_012525926.1">
    <property type="nucleotide sequence ID" value="NC_011891.1"/>
</dbReference>
<feature type="domain" description="Glutamyl-tRNA reductase N-terminal" evidence="17">
    <location>
        <begin position="5"/>
        <end position="150"/>
    </location>
</feature>
<dbReference type="Proteomes" id="UP000007089">
    <property type="component" value="Chromosome"/>
</dbReference>
<feature type="binding site" evidence="9 11">
    <location>
        <position position="114"/>
    </location>
    <ligand>
        <name>substrate</name>
    </ligand>
</feature>
<evidence type="ECO:0000256" key="10">
    <source>
        <dbReference type="PIRSR" id="PIRSR000445-1"/>
    </source>
</evidence>
<name>B8J7C1_ANAD2</name>
<evidence type="ECO:0000256" key="13">
    <source>
        <dbReference type="PIRSR" id="PIRSR000445-4"/>
    </source>
</evidence>
<dbReference type="SUPFAM" id="SSF69075">
    <property type="entry name" value="Glutamyl tRNA-reductase dimerization domain"/>
    <property type="match status" value="1"/>
</dbReference>
<gene>
    <name evidence="9" type="primary">hemA</name>
    <name evidence="18" type="ordered locus">A2cp1_1969</name>
</gene>
<dbReference type="EC" id="1.2.1.70" evidence="3 9"/>
<dbReference type="Pfam" id="PF05201">
    <property type="entry name" value="GlutR_N"/>
    <property type="match status" value="1"/>
</dbReference>
<dbReference type="GO" id="GO:0008883">
    <property type="term" value="F:glutamyl-tRNA reductase activity"/>
    <property type="evidence" value="ECO:0007669"/>
    <property type="project" value="UniProtKB-UniRule"/>
</dbReference>
<proteinExistence type="inferred from homology"/>
<evidence type="ECO:0000313" key="19">
    <source>
        <dbReference type="Proteomes" id="UP000007089"/>
    </source>
</evidence>
<dbReference type="InterPro" id="IPR006151">
    <property type="entry name" value="Shikm_DH/Glu-tRNA_Rdtase"/>
</dbReference>
<dbReference type="InterPro" id="IPR018214">
    <property type="entry name" value="GluRdtase_CS"/>
</dbReference>
<evidence type="ECO:0000256" key="3">
    <source>
        <dbReference type="ARBA" id="ARBA00012970"/>
    </source>
</evidence>
<dbReference type="PROSITE" id="PS00747">
    <property type="entry name" value="GLUTR"/>
    <property type="match status" value="1"/>
</dbReference>
<dbReference type="Pfam" id="PF01488">
    <property type="entry name" value="Shikimate_DH"/>
    <property type="match status" value="1"/>
</dbReference>
<keyword evidence="19" id="KW-1185">Reference proteome</keyword>
<keyword evidence="6 9" id="KW-0627">Porphyrin biosynthesis</keyword>
<evidence type="ECO:0000256" key="2">
    <source>
        <dbReference type="ARBA" id="ARBA00005916"/>
    </source>
</evidence>
<dbReference type="InterPro" id="IPR036453">
    <property type="entry name" value="GluRdtase_dimer_dom_sf"/>
</dbReference>
<keyword evidence="4 9" id="KW-0521">NADP</keyword>
<dbReference type="GO" id="GO:0050661">
    <property type="term" value="F:NADP binding"/>
    <property type="evidence" value="ECO:0007669"/>
    <property type="project" value="InterPro"/>
</dbReference>
<dbReference type="KEGG" id="acp:A2cp1_1969"/>
<evidence type="ECO:0000256" key="7">
    <source>
        <dbReference type="ARBA" id="ARBA00047464"/>
    </source>
</evidence>
<dbReference type="InterPro" id="IPR015896">
    <property type="entry name" value="4pyrrol_synth_GluRdtase_dimer"/>
</dbReference>
<dbReference type="NCBIfam" id="TIGR01035">
    <property type="entry name" value="hemA"/>
    <property type="match status" value="1"/>
</dbReference>
<evidence type="ECO:0000256" key="14">
    <source>
        <dbReference type="RuleBase" id="RU000584"/>
    </source>
</evidence>
<evidence type="ECO:0000256" key="6">
    <source>
        <dbReference type="ARBA" id="ARBA00023244"/>
    </source>
</evidence>
<evidence type="ECO:0000259" key="17">
    <source>
        <dbReference type="Pfam" id="PF05201"/>
    </source>
</evidence>
<evidence type="ECO:0000256" key="9">
    <source>
        <dbReference type="HAMAP-Rule" id="MF_00087"/>
    </source>
</evidence>
<dbReference type="InterPro" id="IPR036291">
    <property type="entry name" value="NAD(P)-bd_dom_sf"/>
</dbReference>
<evidence type="ECO:0000256" key="8">
    <source>
        <dbReference type="ARBA" id="ARBA00068659"/>
    </source>
</evidence>
<protein>
    <recommendedName>
        <fullName evidence="8 9">Glutamyl-tRNA reductase</fullName>
        <shortName evidence="9">GluTR</shortName>
        <ecNumber evidence="3 9">1.2.1.70</ecNumber>
    </recommendedName>
</protein>
<evidence type="ECO:0000256" key="1">
    <source>
        <dbReference type="ARBA" id="ARBA00005059"/>
    </source>
</evidence>
<feature type="domain" description="Quinate/shikimate 5-dehydrogenase/glutamyl-tRNA reductase" evidence="16">
    <location>
        <begin position="166"/>
        <end position="298"/>
    </location>
</feature>
<dbReference type="InterPro" id="IPR000343">
    <property type="entry name" value="4pyrrol_synth_GluRdtase"/>
</dbReference>
<feature type="binding site" evidence="9 11">
    <location>
        <begin position="108"/>
        <end position="110"/>
    </location>
    <ligand>
        <name>substrate</name>
    </ligand>
</feature>
<dbReference type="SUPFAM" id="SSF69742">
    <property type="entry name" value="Glutamyl tRNA-reductase catalytic, N-terminal domain"/>
    <property type="match status" value="1"/>
</dbReference>
<dbReference type="FunFam" id="3.30.460.30:FF:000001">
    <property type="entry name" value="Glutamyl-tRNA reductase"/>
    <property type="match status" value="1"/>
</dbReference>
<feature type="binding site" evidence="9 11">
    <location>
        <begin position="48"/>
        <end position="51"/>
    </location>
    <ligand>
        <name>substrate</name>
    </ligand>
</feature>
<evidence type="ECO:0000259" key="15">
    <source>
        <dbReference type="Pfam" id="PF00745"/>
    </source>
</evidence>
<comment type="subunit">
    <text evidence="9">Homodimer.</text>
</comment>
<comment type="function">
    <text evidence="9">Catalyzes the NADPH-dependent reduction of glutamyl-tRNA(Glu) to glutamate 1-semialdehyde (GSA).</text>
</comment>
<comment type="domain">
    <text evidence="9">Possesses an unusual extended V-shaped dimeric structure with each monomer consisting of three distinct domains arranged along a curved 'spinal' alpha-helix. The N-terminal catalytic domain specifically recognizes the glutamate moiety of the substrate. The second domain is the NADPH-binding domain, and the third C-terminal domain is responsible for dimerization.</text>
</comment>
<evidence type="ECO:0000259" key="16">
    <source>
        <dbReference type="Pfam" id="PF01488"/>
    </source>
</evidence>
<comment type="pathway">
    <text evidence="1 9 14">Porphyrin-containing compound metabolism; protoporphyrin-IX biosynthesis; 5-aminolevulinate from L-glutamyl-tRNA(Glu): step 1/2.</text>
</comment>
<organism evidence="18 19">
    <name type="scientific">Anaeromyxobacter dehalogenans (strain ATCC BAA-258 / DSM 21875 / 2CP-1)</name>
    <dbReference type="NCBI Taxonomy" id="455488"/>
    <lineage>
        <taxon>Bacteria</taxon>
        <taxon>Pseudomonadati</taxon>
        <taxon>Myxococcota</taxon>
        <taxon>Myxococcia</taxon>
        <taxon>Myxococcales</taxon>
        <taxon>Cystobacterineae</taxon>
        <taxon>Anaeromyxobacteraceae</taxon>
        <taxon>Anaeromyxobacter</taxon>
    </lineage>
</organism>
<dbReference type="EMBL" id="CP001359">
    <property type="protein sequence ID" value="ACL65311.1"/>
    <property type="molecule type" value="Genomic_DNA"/>
</dbReference>
<dbReference type="Gene3D" id="3.40.50.720">
    <property type="entry name" value="NAD(P)-binding Rossmann-like Domain"/>
    <property type="match status" value="1"/>
</dbReference>
<dbReference type="PIRSF" id="PIRSF000445">
    <property type="entry name" value="4pyrrol_synth_GluRdtase"/>
    <property type="match status" value="1"/>
</dbReference>
<dbReference type="InterPro" id="IPR036343">
    <property type="entry name" value="GluRdtase_N_sf"/>
</dbReference>
<dbReference type="Pfam" id="PF00745">
    <property type="entry name" value="GlutR_dimer"/>
    <property type="match status" value="1"/>
</dbReference>
<evidence type="ECO:0000256" key="4">
    <source>
        <dbReference type="ARBA" id="ARBA00022857"/>
    </source>
</evidence>
<evidence type="ECO:0000256" key="11">
    <source>
        <dbReference type="PIRSR" id="PIRSR000445-2"/>
    </source>
</evidence>
<feature type="binding site" evidence="9 11">
    <location>
        <position position="103"/>
    </location>
    <ligand>
        <name>substrate</name>
    </ligand>
</feature>
<dbReference type="PANTHER" id="PTHR43013">
    <property type="entry name" value="GLUTAMYL-TRNA REDUCTASE"/>
    <property type="match status" value="1"/>
</dbReference>
<dbReference type="UniPathway" id="UPA00251">
    <property type="reaction ID" value="UER00316"/>
</dbReference>
<dbReference type="InterPro" id="IPR015895">
    <property type="entry name" value="4pyrrol_synth_GluRdtase_N"/>
</dbReference>
<dbReference type="SUPFAM" id="SSF51735">
    <property type="entry name" value="NAD(P)-binding Rossmann-fold domains"/>
    <property type="match status" value="1"/>
</dbReference>
<accession>B8J7C1</accession>
<reference evidence="18" key="1">
    <citation type="submission" date="2009-01" db="EMBL/GenBank/DDBJ databases">
        <title>Complete sequence of Anaeromyxobacter dehalogenans 2CP-1.</title>
        <authorList>
            <consortium name="US DOE Joint Genome Institute"/>
            <person name="Lucas S."/>
            <person name="Copeland A."/>
            <person name="Lapidus A."/>
            <person name="Glavina del Rio T."/>
            <person name="Dalin E."/>
            <person name="Tice H."/>
            <person name="Bruce D."/>
            <person name="Goodwin L."/>
            <person name="Pitluck S."/>
            <person name="Saunders E."/>
            <person name="Brettin T."/>
            <person name="Detter J.C."/>
            <person name="Han C."/>
            <person name="Larimer F."/>
            <person name="Land M."/>
            <person name="Hauser L."/>
            <person name="Kyrpides N."/>
            <person name="Ovchinnikova G."/>
            <person name="Beliaev A.S."/>
            <person name="Richardson P."/>
        </authorList>
    </citation>
    <scope>NUCLEOTIDE SEQUENCE</scope>
    <source>
        <strain evidence="18">2CP-1</strain>
    </source>
</reference>
<dbReference type="FunFam" id="3.40.50.720:FF:000031">
    <property type="entry name" value="Glutamyl-tRNA reductase"/>
    <property type="match status" value="1"/>
</dbReference>
<dbReference type="HAMAP" id="MF_00087">
    <property type="entry name" value="Glu_tRNA_reductase"/>
    <property type="match status" value="1"/>
</dbReference>
<dbReference type="AlphaFoldDB" id="B8J7C1"/>
<dbReference type="PANTHER" id="PTHR43013:SF1">
    <property type="entry name" value="GLUTAMYL-TRNA REDUCTASE"/>
    <property type="match status" value="1"/>
</dbReference>
<feature type="active site" description="Nucleophile" evidence="9 10">
    <location>
        <position position="49"/>
    </location>
</feature>
<dbReference type="Gene3D" id="3.30.460.30">
    <property type="entry name" value="Glutamyl-tRNA reductase, N-terminal domain"/>
    <property type="match status" value="1"/>
</dbReference>